<accession>A0A4D6C4Y3</accession>
<organism evidence="5">
    <name type="scientific">Chloropicon maureeniae</name>
    <dbReference type="NCBI Taxonomy" id="1461542"/>
    <lineage>
        <taxon>Eukaryota</taxon>
        <taxon>Viridiplantae</taxon>
        <taxon>Chlorophyta</taxon>
        <taxon>Chloropicophyceae</taxon>
        <taxon>Chloropicales</taxon>
        <taxon>Chloropicaceae</taxon>
        <taxon>Chloropicon</taxon>
    </lineage>
</organism>
<keyword evidence="5" id="KW-0496">Mitochondrion</keyword>
<dbReference type="InterPro" id="IPR000114">
    <property type="entry name" value="Ribosomal_uL16_bact-type"/>
</dbReference>
<evidence type="ECO:0000313" key="5">
    <source>
        <dbReference type="EMBL" id="QBX98816.1"/>
    </source>
</evidence>
<geneLocation type="mitochondrion" evidence="5"/>
<dbReference type="PRINTS" id="PR00060">
    <property type="entry name" value="RIBOSOMALL16"/>
</dbReference>
<sequence>MLSPKRTKFRKFQRKSHAQKAICVSKKDLIFGTSGLKALQFGRIPARCLEAARRVMIRHFKRNARIWLRVFPHLGVSTKPAEVRMGKGKGPHAYWAACVRPGQVIFEFGGIDPQIAKEAARLGGTKLPVKTQFILEK</sequence>
<dbReference type="PANTHER" id="PTHR12220">
    <property type="entry name" value="50S/60S RIBOSOMAL PROTEIN L16"/>
    <property type="match status" value="1"/>
</dbReference>
<dbReference type="Pfam" id="PF00252">
    <property type="entry name" value="Ribosomal_L16"/>
    <property type="match status" value="1"/>
</dbReference>
<dbReference type="InterPro" id="IPR016180">
    <property type="entry name" value="Ribosomal_uL16_dom"/>
</dbReference>
<dbReference type="RefSeq" id="YP_009647141.1">
    <property type="nucleotide sequence ID" value="NC_042602.1"/>
</dbReference>
<dbReference type="GO" id="GO:0003735">
    <property type="term" value="F:structural constituent of ribosome"/>
    <property type="evidence" value="ECO:0007669"/>
    <property type="project" value="InterPro"/>
</dbReference>
<gene>
    <name evidence="5" type="primary">rpl16</name>
</gene>
<dbReference type="InterPro" id="IPR047873">
    <property type="entry name" value="Ribosomal_uL16"/>
</dbReference>
<keyword evidence="2 4" id="KW-0689">Ribosomal protein</keyword>
<dbReference type="NCBIfam" id="TIGR01164">
    <property type="entry name" value="rplP_bact"/>
    <property type="match status" value="1"/>
</dbReference>
<dbReference type="InterPro" id="IPR020798">
    <property type="entry name" value="Ribosomal_uL16_CS"/>
</dbReference>
<name>A0A4D6C4Y3_9CHLO</name>
<protein>
    <submittedName>
        <fullName evidence="5">Ribosomal protein L16</fullName>
    </submittedName>
</protein>
<evidence type="ECO:0000256" key="3">
    <source>
        <dbReference type="ARBA" id="ARBA00023274"/>
    </source>
</evidence>
<dbReference type="PANTHER" id="PTHR12220:SF13">
    <property type="entry name" value="LARGE RIBOSOMAL SUBUNIT PROTEIN UL16M"/>
    <property type="match status" value="1"/>
</dbReference>
<dbReference type="Gene3D" id="3.90.1170.10">
    <property type="entry name" value="Ribosomal protein L10e/L16"/>
    <property type="match status" value="1"/>
</dbReference>
<evidence type="ECO:0000256" key="4">
    <source>
        <dbReference type="RuleBase" id="RU004413"/>
    </source>
</evidence>
<dbReference type="AlphaFoldDB" id="A0A4D6C4Y3"/>
<evidence type="ECO:0000256" key="2">
    <source>
        <dbReference type="ARBA" id="ARBA00022980"/>
    </source>
</evidence>
<proteinExistence type="inferred from homology"/>
<dbReference type="GeneID" id="40513581"/>
<dbReference type="GO" id="GO:0006412">
    <property type="term" value="P:translation"/>
    <property type="evidence" value="ECO:0007669"/>
    <property type="project" value="InterPro"/>
</dbReference>
<dbReference type="InterPro" id="IPR036920">
    <property type="entry name" value="Ribosomal_uL16_sf"/>
</dbReference>
<dbReference type="GO" id="GO:0019843">
    <property type="term" value="F:rRNA binding"/>
    <property type="evidence" value="ECO:0007669"/>
    <property type="project" value="InterPro"/>
</dbReference>
<dbReference type="SUPFAM" id="SSF54686">
    <property type="entry name" value="Ribosomal protein L16p/L10e"/>
    <property type="match status" value="1"/>
</dbReference>
<evidence type="ECO:0000256" key="1">
    <source>
        <dbReference type="ARBA" id="ARBA00008931"/>
    </source>
</evidence>
<comment type="similarity">
    <text evidence="1 4">Belongs to the universal ribosomal protein uL16 family.</text>
</comment>
<dbReference type="CDD" id="cd01433">
    <property type="entry name" value="Ribosomal_L16_L10e"/>
    <property type="match status" value="1"/>
</dbReference>
<dbReference type="PROSITE" id="PS00586">
    <property type="entry name" value="RIBOSOMAL_L16_1"/>
    <property type="match status" value="1"/>
</dbReference>
<dbReference type="EMBL" id="MK086008">
    <property type="protein sequence ID" value="QBX98816.1"/>
    <property type="molecule type" value="Genomic_DNA"/>
</dbReference>
<reference evidence="5" key="1">
    <citation type="journal article" date="2019" name="Genome Biol. Evol.">
        <title>Tracing the Evolution of the Plastome and Mitogenome in the Chloropicophyceae Uncovered Convergent tRNA Gene Losses and a Variant Plastid Genetic Code.</title>
        <authorList>
            <person name="Turmel M."/>
            <person name="Dos Santos A.L."/>
            <person name="Otis C."/>
            <person name="Sergerie R."/>
            <person name="Lemieux C."/>
        </authorList>
    </citation>
    <scope>NUCLEOTIDE SEQUENCE</scope>
</reference>
<keyword evidence="3 4" id="KW-0687">Ribonucleoprotein</keyword>
<dbReference type="GO" id="GO:0005840">
    <property type="term" value="C:ribosome"/>
    <property type="evidence" value="ECO:0007669"/>
    <property type="project" value="UniProtKB-KW"/>
</dbReference>
<dbReference type="GO" id="GO:1990904">
    <property type="term" value="C:ribonucleoprotein complex"/>
    <property type="evidence" value="ECO:0007669"/>
    <property type="project" value="UniProtKB-KW"/>
</dbReference>
<dbReference type="PROSITE" id="PS00701">
    <property type="entry name" value="RIBOSOMAL_L16_2"/>
    <property type="match status" value="1"/>
</dbReference>